<sequence length="252" mass="29051">MDQLVEAAKTAASNATTVYVPHGGDLFKGYKKELTELYKRLDGIQQYQIFSMDSSKPGVVCCRMSPESEVVEFPMTIQRYKTRIRNGSISVAKHSKNKKKHASKVGVFCLVRWFERFAEEVGEVVPVRVRMQKTVNGTTQKYYSSGKYTLIPAHVMWDAIHDEMHTYIESGLSVYEPARSTMRKLLTLHYPTIRFRSPRSNVCDIYSIYYSGMRGNITADKTEALGRHTEPARRMREYKQNKATSTDDMQFW</sequence>
<reference evidence="2" key="1">
    <citation type="submission" date="2011-12" db="EMBL/GenBank/DDBJ databases">
        <authorList>
            <consortium name="The Broad Institute Genome Sequencing Platform"/>
            <person name="Russ C."/>
            <person name="Tyler B."/>
            <person name="Panabieres F."/>
            <person name="Shan W."/>
            <person name="Tripathy S."/>
            <person name="Grunwald N."/>
            <person name="Machado M."/>
            <person name="Young S.K."/>
            <person name="Zeng Q."/>
            <person name="Gargeya S."/>
            <person name="Fitzgerald M."/>
            <person name="Haas B."/>
            <person name="Abouelleil A."/>
            <person name="Alvarado L."/>
            <person name="Arachchi H.M."/>
            <person name="Berlin A."/>
            <person name="Chapman S.B."/>
            <person name="Gearin G."/>
            <person name="Goldberg J."/>
            <person name="Griggs A."/>
            <person name="Gujja S."/>
            <person name="Hansen M."/>
            <person name="Heiman D."/>
            <person name="Howarth C."/>
            <person name="Larimer J."/>
            <person name="Lui A."/>
            <person name="MacDonald P.J.P."/>
            <person name="McCowen C."/>
            <person name="Montmayeur A."/>
            <person name="Murphy C."/>
            <person name="Neiman D."/>
            <person name="Pearson M."/>
            <person name="Priest M."/>
            <person name="Roberts A."/>
            <person name="Saif S."/>
            <person name="Shea T."/>
            <person name="Sisk P."/>
            <person name="Stolte C."/>
            <person name="Sykes S."/>
            <person name="Wortman J."/>
            <person name="Nusbaum C."/>
            <person name="Birren B."/>
        </authorList>
    </citation>
    <scope>NUCLEOTIDE SEQUENCE [LARGE SCALE GENOMIC DNA]</scope>
    <source>
        <strain evidence="2">INRA-310</strain>
    </source>
</reference>
<evidence type="ECO:0000313" key="2">
    <source>
        <dbReference type="Proteomes" id="UP000018817"/>
    </source>
</evidence>
<dbReference type="AlphaFoldDB" id="W2Q699"/>
<dbReference type="RefSeq" id="XP_008905869.1">
    <property type="nucleotide sequence ID" value="XM_008907621.1"/>
</dbReference>
<evidence type="ECO:0000313" key="1">
    <source>
        <dbReference type="EMBL" id="ETN08682.1"/>
    </source>
</evidence>
<dbReference type="EMBL" id="KI669587">
    <property type="protein sequence ID" value="ETN08682.1"/>
    <property type="molecule type" value="Genomic_DNA"/>
</dbReference>
<proteinExistence type="predicted"/>
<dbReference type="PANTHER" id="PTHR34415:SF1">
    <property type="entry name" value="INTEGRASE CATALYTIC DOMAIN-CONTAINING PROTEIN"/>
    <property type="match status" value="1"/>
</dbReference>
<gene>
    <name evidence="1" type="ORF">PPTG_22949</name>
</gene>
<dbReference type="Proteomes" id="UP000018817">
    <property type="component" value="Unassembled WGS sequence"/>
</dbReference>
<dbReference type="GeneID" id="20191548"/>
<accession>W2Q699</accession>
<organism evidence="1 2">
    <name type="scientific">Phytophthora nicotianae (strain INRA-310)</name>
    <name type="common">Phytophthora parasitica</name>
    <dbReference type="NCBI Taxonomy" id="761204"/>
    <lineage>
        <taxon>Eukaryota</taxon>
        <taxon>Sar</taxon>
        <taxon>Stramenopiles</taxon>
        <taxon>Oomycota</taxon>
        <taxon>Peronosporomycetes</taxon>
        <taxon>Peronosporales</taxon>
        <taxon>Peronosporaceae</taxon>
        <taxon>Phytophthora</taxon>
    </lineage>
</organism>
<name>W2Q699_PHYN3</name>
<protein>
    <submittedName>
        <fullName evidence="1">Uncharacterized protein</fullName>
    </submittedName>
</protein>
<dbReference type="VEuPathDB" id="FungiDB:PPTG_22949"/>
<reference evidence="1 2" key="2">
    <citation type="submission" date="2013-11" db="EMBL/GenBank/DDBJ databases">
        <title>The Genome Sequence of Phytophthora parasitica INRA-310.</title>
        <authorList>
            <consortium name="The Broad Institute Genomics Platform"/>
            <person name="Russ C."/>
            <person name="Tyler B."/>
            <person name="Panabieres F."/>
            <person name="Shan W."/>
            <person name="Tripathy S."/>
            <person name="Grunwald N."/>
            <person name="Machado M."/>
            <person name="Johnson C.S."/>
            <person name="Arredondo F."/>
            <person name="Hong C."/>
            <person name="Coffey M."/>
            <person name="Young S.K."/>
            <person name="Zeng Q."/>
            <person name="Gargeya S."/>
            <person name="Fitzgerald M."/>
            <person name="Abouelleil A."/>
            <person name="Alvarado L."/>
            <person name="Chapman S.B."/>
            <person name="Gainer-Dewar J."/>
            <person name="Goldberg J."/>
            <person name="Griggs A."/>
            <person name="Gujja S."/>
            <person name="Hansen M."/>
            <person name="Howarth C."/>
            <person name="Imamovic A."/>
            <person name="Ireland A."/>
            <person name="Larimer J."/>
            <person name="McCowan C."/>
            <person name="Murphy C."/>
            <person name="Pearson M."/>
            <person name="Poon T.W."/>
            <person name="Priest M."/>
            <person name="Roberts A."/>
            <person name="Saif S."/>
            <person name="Shea T."/>
            <person name="Sykes S."/>
            <person name="Wortman J."/>
            <person name="Nusbaum C."/>
            <person name="Birren B."/>
        </authorList>
    </citation>
    <scope>NUCLEOTIDE SEQUENCE [LARGE SCALE GENOMIC DNA]</scope>
    <source>
        <strain evidence="1 2">INRA-310</strain>
    </source>
</reference>
<dbReference type="PANTHER" id="PTHR34415">
    <property type="entry name" value="INTEGRASE CATALYTIC DOMAIN-CONTAINING PROTEIN"/>
    <property type="match status" value="1"/>
</dbReference>